<evidence type="ECO:0000313" key="4">
    <source>
        <dbReference type="Proteomes" id="UP001652442"/>
    </source>
</evidence>
<dbReference type="Proteomes" id="UP001652442">
    <property type="component" value="Unassembled WGS sequence"/>
</dbReference>
<gene>
    <name evidence="3" type="ORF">OCV88_07605</name>
</gene>
<feature type="domain" description="DUF4097" evidence="2">
    <location>
        <begin position="41"/>
        <end position="218"/>
    </location>
</feature>
<evidence type="ECO:0000313" key="3">
    <source>
        <dbReference type="EMBL" id="MCU6762209.1"/>
    </source>
</evidence>
<name>A0ABT2TKZ1_9FIRM</name>
<sequence length="221" mass="24005">MKKLPLLFAGSLFCLILLAGCSPQQSDFKEKTYSADTAGISAVNIDVKDRKINISPSSDDQIHITYHENEKEFYDITTKDSTLSMQTETDKEAKDFFGKNASLEDRTIDLSIPDSLISSLKISTTNENINLPSLSITDSVSAYANNGSITFESLAVGKSIQLETKNGSISGTVVGGYDDFLITSNIKKGESTLPEQAGNGTKTLNVKVNNGDIQIDFQKSR</sequence>
<dbReference type="InterPro" id="IPR025164">
    <property type="entry name" value="Toastrack_DUF4097"/>
</dbReference>
<dbReference type="EMBL" id="JAOQJQ010000002">
    <property type="protein sequence ID" value="MCU6762209.1"/>
    <property type="molecule type" value="Genomic_DNA"/>
</dbReference>
<comment type="caution">
    <text evidence="3">The sequence shown here is derived from an EMBL/GenBank/DDBJ whole genome shotgun (WGS) entry which is preliminary data.</text>
</comment>
<evidence type="ECO:0000259" key="2">
    <source>
        <dbReference type="Pfam" id="PF13349"/>
    </source>
</evidence>
<accession>A0ABT2TKZ1</accession>
<feature type="signal peptide" evidence="1">
    <location>
        <begin position="1"/>
        <end position="19"/>
    </location>
</feature>
<dbReference type="Pfam" id="PF13349">
    <property type="entry name" value="DUF4097"/>
    <property type="match status" value="1"/>
</dbReference>
<feature type="chain" id="PRO_5047175789" evidence="1">
    <location>
        <begin position="20"/>
        <end position="221"/>
    </location>
</feature>
<organism evidence="3 4">
    <name type="scientific">Brotonthovivens ammoniilytica</name>
    <dbReference type="NCBI Taxonomy" id="2981725"/>
    <lineage>
        <taxon>Bacteria</taxon>
        <taxon>Bacillati</taxon>
        <taxon>Bacillota</taxon>
        <taxon>Clostridia</taxon>
        <taxon>Lachnospirales</taxon>
        <taxon>Lachnospiraceae</taxon>
        <taxon>Brotonthovivens</taxon>
    </lineage>
</organism>
<dbReference type="RefSeq" id="WP_262590944.1">
    <property type="nucleotide sequence ID" value="NZ_JAOQJQ010000002.1"/>
</dbReference>
<evidence type="ECO:0000256" key="1">
    <source>
        <dbReference type="SAM" id="SignalP"/>
    </source>
</evidence>
<dbReference type="PROSITE" id="PS51257">
    <property type="entry name" value="PROKAR_LIPOPROTEIN"/>
    <property type="match status" value="1"/>
</dbReference>
<keyword evidence="1" id="KW-0732">Signal</keyword>
<proteinExistence type="predicted"/>
<protein>
    <submittedName>
        <fullName evidence="3">DUF4097 domain-containing protein</fullName>
    </submittedName>
</protein>
<keyword evidence="4" id="KW-1185">Reference proteome</keyword>
<reference evidence="3 4" key="1">
    <citation type="journal article" date="2021" name="ISME Commun">
        <title>Automated analysis of genomic sequences facilitates high-throughput and comprehensive description of bacteria.</title>
        <authorList>
            <person name="Hitch T.C.A."/>
        </authorList>
    </citation>
    <scope>NUCLEOTIDE SEQUENCE [LARGE SCALE GENOMIC DNA]</scope>
    <source>
        <strain evidence="3 4">Sanger_109</strain>
    </source>
</reference>